<feature type="compositionally biased region" description="Basic and acidic residues" evidence="1">
    <location>
        <begin position="59"/>
        <end position="72"/>
    </location>
</feature>
<evidence type="ECO:0000313" key="2">
    <source>
        <dbReference type="EMBL" id="MED6152700.1"/>
    </source>
</evidence>
<evidence type="ECO:0000256" key="1">
    <source>
        <dbReference type="SAM" id="MobiDB-lite"/>
    </source>
</evidence>
<reference evidence="2 3" key="1">
    <citation type="journal article" date="2023" name="Plants (Basel)">
        <title>Bridging the Gap: Combining Genomics and Transcriptomics Approaches to Understand Stylosanthes scabra, an Orphan Legume from the Brazilian Caatinga.</title>
        <authorList>
            <person name="Ferreira-Neto J.R.C."/>
            <person name="da Silva M.D."/>
            <person name="Binneck E."/>
            <person name="de Melo N.F."/>
            <person name="da Silva R.H."/>
            <person name="de Melo A.L.T.M."/>
            <person name="Pandolfi V."/>
            <person name="Bustamante F.O."/>
            <person name="Brasileiro-Vidal A.C."/>
            <person name="Benko-Iseppon A.M."/>
        </authorList>
    </citation>
    <scope>NUCLEOTIDE SEQUENCE [LARGE SCALE GENOMIC DNA]</scope>
    <source>
        <tissue evidence="2">Leaves</tissue>
    </source>
</reference>
<sequence>MDKKGKTTIRQPVSKIYAKQAVSMNLAASKLPPTSSPNIPKSNKKEPIVIDLTTDSESEEKARQRSHERKIDKAFWRRHDAGNAAIFDSNQSPPSTTFGSSDDEEFLREAMEAGASDISFVGSFSGESSSSH</sequence>
<proteinExistence type="predicted"/>
<gene>
    <name evidence="2" type="ORF">PIB30_094587</name>
</gene>
<comment type="caution">
    <text evidence="2">The sequence shown here is derived from an EMBL/GenBank/DDBJ whole genome shotgun (WGS) entry which is preliminary data.</text>
</comment>
<accession>A0ABU6TV49</accession>
<keyword evidence="3" id="KW-1185">Reference proteome</keyword>
<protein>
    <submittedName>
        <fullName evidence="2">Uncharacterized protein</fullName>
    </submittedName>
</protein>
<organism evidence="2 3">
    <name type="scientific">Stylosanthes scabra</name>
    <dbReference type="NCBI Taxonomy" id="79078"/>
    <lineage>
        <taxon>Eukaryota</taxon>
        <taxon>Viridiplantae</taxon>
        <taxon>Streptophyta</taxon>
        <taxon>Embryophyta</taxon>
        <taxon>Tracheophyta</taxon>
        <taxon>Spermatophyta</taxon>
        <taxon>Magnoliopsida</taxon>
        <taxon>eudicotyledons</taxon>
        <taxon>Gunneridae</taxon>
        <taxon>Pentapetalae</taxon>
        <taxon>rosids</taxon>
        <taxon>fabids</taxon>
        <taxon>Fabales</taxon>
        <taxon>Fabaceae</taxon>
        <taxon>Papilionoideae</taxon>
        <taxon>50 kb inversion clade</taxon>
        <taxon>dalbergioids sensu lato</taxon>
        <taxon>Dalbergieae</taxon>
        <taxon>Pterocarpus clade</taxon>
        <taxon>Stylosanthes</taxon>
    </lineage>
</organism>
<dbReference type="EMBL" id="JASCZI010092721">
    <property type="protein sequence ID" value="MED6152700.1"/>
    <property type="molecule type" value="Genomic_DNA"/>
</dbReference>
<dbReference type="Proteomes" id="UP001341840">
    <property type="component" value="Unassembled WGS sequence"/>
</dbReference>
<feature type="compositionally biased region" description="Polar residues" evidence="1">
    <location>
        <begin position="32"/>
        <end position="41"/>
    </location>
</feature>
<feature type="region of interest" description="Disordered" evidence="1">
    <location>
        <begin position="28"/>
        <end position="72"/>
    </location>
</feature>
<name>A0ABU6TV49_9FABA</name>
<evidence type="ECO:0000313" key="3">
    <source>
        <dbReference type="Proteomes" id="UP001341840"/>
    </source>
</evidence>